<feature type="domain" description="Response regulatory" evidence="2">
    <location>
        <begin position="15"/>
        <end position="127"/>
    </location>
</feature>
<dbReference type="Gene3D" id="3.40.50.2300">
    <property type="match status" value="1"/>
</dbReference>
<gene>
    <name evidence="3" type="ORF">DW2_10439</name>
</gene>
<proteinExistence type="predicted"/>
<dbReference type="PATRIC" id="fig|1317124.6.peg.2114"/>
<dbReference type="InterPro" id="IPR011006">
    <property type="entry name" value="CheY-like_superfamily"/>
</dbReference>
<evidence type="ECO:0000313" key="4">
    <source>
        <dbReference type="Proteomes" id="UP000028607"/>
    </source>
</evidence>
<reference evidence="3 4" key="2">
    <citation type="journal article" date="2015" name="Antonie Van Leeuwenhoek">
        <title>Thioclava indica sp. nov., isolated from surface seawater of the Indian Ocean.</title>
        <authorList>
            <person name="Liu Y."/>
            <person name="Lai Q."/>
            <person name="Du J."/>
            <person name="Xu H."/>
            <person name="Jiang L."/>
            <person name="Shao Z."/>
        </authorList>
    </citation>
    <scope>NUCLEOTIDE SEQUENCE [LARGE SCALE GENOMIC DNA]</scope>
    <source>
        <strain evidence="3 4">13D2W-2</strain>
    </source>
</reference>
<evidence type="ECO:0000313" key="3">
    <source>
        <dbReference type="EMBL" id="KFE34975.1"/>
    </source>
</evidence>
<dbReference type="Proteomes" id="UP000028607">
    <property type="component" value="Unassembled WGS sequence"/>
</dbReference>
<dbReference type="AlphaFoldDB" id="A0A085TW78"/>
<name>A0A085TW78_9RHOB</name>
<dbReference type="GO" id="GO:0000160">
    <property type="term" value="P:phosphorelay signal transduction system"/>
    <property type="evidence" value="ECO:0007669"/>
    <property type="project" value="InterPro"/>
</dbReference>
<dbReference type="SMART" id="SM00448">
    <property type="entry name" value="REC"/>
    <property type="match status" value="1"/>
</dbReference>
<evidence type="ECO:0000256" key="1">
    <source>
        <dbReference type="PROSITE-ProRule" id="PRU00169"/>
    </source>
</evidence>
<comment type="caution">
    <text evidence="3">The sequence shown here is derived from an EMBL/GenBank/DDBJ whole genome shotgun (WGS) entry which is preliminary data.</text>
</comment>
<dbReference type="EMBL" id="AQRC01000007">
    <property type="protein sequence ID" value="KFE34975.1"/>
    <property type="molecule type" value="Genomic_DNA"/>
</dbReference>
<protein>
    <recommendedName>
        <fullName evidence="2">Response regulatory domain-containing protein</fullName>
    </recommendedName>
</protein>
<organism evidence="3 4">
    <name type="scientific">Thioclava atlantica</name>
    <dbReference type="NCBI Taxonomy" id="1317124"/>
    <lineage>
        <taxon>Bacteria</taxon>
        <taxon>Pseudomonadati</taxon>
        <taxon>Pseudomonadota</taxon>
        <taxon>Alphaproteobacteria</taxon>
        <taxon>Rhodobacterales</taxon>
        <taxon>Paracoccaceae</taxon>
        <taxon>Thioclava</taxon>
    </lineage>
</organism>
<feature type="modified residue" description="4-aspartylphosphate" evidence="1">
    <location>
        <position position="66"/>
    </location>
</feature>
<evidence type="ECO:0000259" key="2">
    <source>
        <dbReference type="PROSITE" id="PS50110"/>
    </source>
</evidence>
<sequence>MSIMTLPSLPRIDGIALIVEDAMIVAYDVAAMLGDFGAAEVVICATLDDAMRKIAEGLLPTLALLDIDLGGETSLAAARALAERAVPILYSTGYDHEPELLGTFPSGAMLDKPYTGDDIARALVAMGFKAT</sequence>
<keyword evidence="4" id="KW-1185">Reference proteome</keyword>
<reference evidence="4" key="1">
    <citation type="submission" date="2013-04" db="EMBL/GenBank/DDBJ databases">
        <title>Thioclava sp. 13D2W-2 Genome Sequencing.</title>
        <authorList>
            <person name="Lai Q."/>
            <person name="Li G."/>
            <person name="Shao Z."/>
        </authorList>
    </citation>
    <scope>NUCLEOTIDE SEQUENCE [LARGE SCALE GENOMIC DNA]</scope>
    <source>
        <strain evidence="4">13D2W-2</strain>
    </source>
</reference>
<dbReference type="eggNOG" id="COG0784">
    <property type="taxonomic scope" value="Bacteria"/>
</dbReference>
<dbReference type="STRING" id="1317124.DW2_10439"/>
<keyword evidence="1" id="KW-0597">Phosphoprotein</keyword>
<dbReference type="PROSITE" id="PS50110">
    <property type="entry name" value="RESPONSE_REGULATORY"/>
    <property type="match status" value="1"/>
</dbReference>
<dbReference type="SUPFAM" id="SSF52172">
    <property type="entry name" value="CheY-like"/>
    <property type="match status" value="1"/>
</dbReference>
<dbReference type="InterPro" id="IPR001789">
    <property type="entry name" value="Sig_transdc_resp-reg_receiver"/>
</dbReference>
<accession>A0A085TW78</accession>